<dbReference type="Gene3D" id="2.60.40.640">
    <property type="match status" value="2"/>
</dbReference>
<comment type="caution">
    <text evidence="2">The sequence shown here is derived from an EMBL/GenBank/DDBJ whole genome shotgun (WGS) entry which is preliminary data.</text>
</comment>
<dbReference type="InterPro" id="IPR011022">
    <property type="entry name" value="Arrestin_C-like"/>
</dbReference>
<dbReference type="PANTHER" id="PTHR11188:SF135">
    <property type="entry name" value="ARRESTIN DOMAIN CONTAINING 3-LIKE-RELATED"/>
    <property type="match status" value="1"/>
</dbReference>
<proteinExistence type="predicted"/>
<dbReference type="AlphaFoldDB" id="A0A6A5FDS1"/>
<dbReference type="GO" id="GO:0007399">
    <property type="term" value="P:nervous system development"/>
    <property type="evidence" value="ECO:0007669"/>
    <property type="project" value="UniProtKB-ARBA"/>
</dbReference>
<dbReference type="InterPro" id="IPR014756">
    <property type="entry name" value="Ig_E-set"/>
</dbReference>
<feature type="domain" description="Arrestin C-terminal-like" evidence="1">
    <location>
        <begin position="65"/>
        <end position="141"/>
    </location>
</feature>
<dbReference type="InterPro" id="IPR014752">
    <property type="entry name" value="Arrestin-like_C"/>
</dbReference>
<accession>A0A6A5FDS1</accession>
<sequence>MPSSFDGSVGKTVYLLEAKLSRTMRVPQKDSTKINFVTKADLRSHPELMMPQHDSEDKKMTFFNSGTVAMDVNLEKTGFFQGEGLKVLASIQNNSSRQIKPKYCVYKKHSFFARGKRRVRTWDLFKEVGEPIAPFTKENVTRVLCPF</sequence>
<reference evidence="2 3" key="1">
    <citation type="submission" date="2019-06" db="EMBL/GenBank/DDBJ databases">
        <title>A chromosome-scale genome assembly of the European perch, Perca fluviatilis.</title>
        <authorList>
            <person name="Roques C."/>
            <person name="Zahm M."/>
            <person name="Cabau C."/>
            <person name="Klopp C."/>
            <person name="Bouchez O."/>
            <person name="Donnadieu C."/>
            <person name="Kuhl H."/>
            <person name="Gislard M."/>
            <person name="Guendouz S."/>
            <person name="Journot L."/>
            <person name="Haffray P."/>
            <person name="Bestin A."/>
            <person name="Morvezen R."/>
            <person name="Feron R."/>
            <person name="Wen M."/>
            <person name="Jouanno E."/>
            <person name="Herpin A."/>
            <person name="Schartl M."/>
            <person name="Postlethwait J."/>
            <person name="Schaerlinger B."/>
            <person name="Chardard D."/>
            <person name="Lecocq T."/>
            <person name="Poncet C."/>
            <person name="Jaffrelo L."/>
            <person name="Lampietro C."/>
            <person name="Guiguen Y."/>
        </authorList>
    </citation>
    <scope>NUCLEOTIDE SEQUENCE [LARGE SCALE GENOMIC DNA]</scope>
    <source>
        <tissue evidence="2">Blood</tissue>
    </source>
</reference>
<dbReference type="Proteomes" id="UP000465112">
    <property type="component" value="Chromosome 6"/>
</dbReference>
<dbReference type="GO" id="GO:0005737">
    <property type="term" value="C:cytoplasm"/>
    <property type="evidence" value="ECO:0007669"/>
    <property type="project" value="TreeGrafter"/>
</dbReference>
<name>A0A6A5FDS1_PERFL</name>
<evidence type="ECO:0000313" key="2">
    <source>
        <dbReference type="EMBL" id="KAF1389045.1"/>
    </source>
</evidence>
<keyword evidence="3" id="KW-1185">Reference proteome</keyword>
<dbReference type="PANTHER" id="PTHR11188">
    <property type="entry name" value="ARRESTIN DOMAIN CONTAINING PROTEIN"/>
    <property type="match status" value="1"/>
</dbReference>
<evidence type="ECO:0000259" key="1">
    <source>
        <dbReference type="Pfam" id="PF02752"/>
    </source>
</evidence>
<evidence type="ECO:0000313" key="3">
    <source>
        <dbReference type="Proteomes" id="UP000465112"/>
    </source>
</evidence>
<dbReference type="GO" id="GO:0015031">
    <property type="term" value="P:protein transport"/>
    <property type="evidence" value="ECO:0007669"/>
    <property type="project" value="TreeGrafter"/>
</dbReference>
<dbReference type="InterPro" id="IPR050357">
    <property type="entry name" value="Arrestin_domain-protein"/>
</dbReference>
<dbReference type="Pfam" id="PF02752">
    <property type="entry name" value="Arrestin_C"/>
    <property type="match status" value="1"/>
</dbReference>
<dbReference type="SUPFAM" id="SSF81296">
    <property type="entry name" value="E set domains"/>
    <property type="match status" value="1"/>
</dbReference>
<dbReference type="GO" id="GO:0005886">
    <property type="term" value="C:plasma membrane"/>
    <property type="evidence" value="ECO:0007669"/>
    <property type="project" value="TreeGrafter"/>
</dbReference>
<protein>
    <recommendedName>
        <fullName evidence="1">Arrestin C-terminal-like domain-containing protein</fullName>
    </recommendedName>
</protein>
<gene>
    <name evidence="2" type="ORF">PFLUV_G00069370</name>
</gene>
<dbReference type="EMBL" id="VHII01000006">
    <property type="protein sequence ID" value="KAF1389045.1"/>
    <property type="molecule type" value="Genomic_DNA"/>
</dbReference>
<organism evidence="2 3">
    <name type="scientific">Perca fluviatilis</name>
    <name type="common">European perch</name>
    <dbReference type="NCBI Taxonomy" id="8168"/>
    <lineage>
        <taxon>Eukaryota</taxon>
        <taxon>Metazoa</taxon>
        <taxon>Chordata</taxon>
        <taxon>Craniata</taxon>
        <taxon>Vertebrata</taxon>
        <taxon>Euteleostomi</taxon>
        <taxon>Actinopterygii</taxon>
        <taxon>Neopterygii</taxon>
        <taxon>Teleostei</taxon>
        <taxon>Neoteleostei</taxon>
        <taxon>Acanthomorphata</taxon>
        <taxon>Eupercaria</taxon>
        <taxon>Perciformes</taxon>
        <taxon>Percoidei</taxon>
        <taxon>Percidae</taxon>
        <taxon>Percinae</taxon>
        <taxon>Perca</taxon>
    </lineage>
</organism>